<proteinExistence type="predicted"/>
<dbReference type="AlphaFoldDB" id="A0A5J9T748"/>
<feature type="non-terminal residue" evidence="1">
    <location>
        <position position="1"/>
    </location>
</feature>
<protein>
    <submittedName>
        <fullName evidence="1">Uncharacterized protein</fullName>
    </submittedName>
</protein>
<evidence type="ECO:0000313" key="1">
    <source>
        <dbReference type="EMBL" id="TVU07173.1"/>
    </source>
</evidence>
<name>A0A5J9T748_9POAL</name>
<dbReference type="EMBL" id="RWGY01000045">
    <property type="protein sequence ID" value="TVU07173.1"/>
    <property type="molecule type" value="Genomic_DNA"/>
</dbReference>
<reference evidence="1 2" key="1">
    <citation type="journal article" date="2019" name="Sci. Rep.">
        <title>A high-quality genome of Eragrostis curvula grass provides insights into Poaceae evolution and supports new strategies to enhance forage quality.</title>
        <authorList>
            <person name="Carballo J."/>
            <person name="Santos B.A.C.M."/>
            <person name="Zappacosta D."/>
            <person name="Garbus I."/>
            <person name="Selva J.P."/>
            <person name="Gallo C.A."/>
            <person name="Diaz A."/>
            <person name="Albertini E."/>
            <person name="Caccamo M."/>
            <person name="Echenique V."/>
        </authorList>
    </citation>
    <scope>NUCLEOTIDE SEQUENCE [LARGE SCALE GENOMIC DNA]</scope>
    <source>
        <strain evidence="2">cv. Victoria</strain>
        <tissue evidence="1">Leaf</tissue>
    </source>
</reference>
<dbReference type="Proteomes" id="UP000324897">
    <property type="component" value="Unassembled WGS sequence"/>
</dbReference>
<keyword evidence="2" id="KW-1185">Reference proteome</keyword>
<evidence type="ECO:0000313" key="2">
    <source>
        <dbReference type="Proteomes" id="UP000324897"/>
    </source>
</evidence>
<organism evidence="1 2">
    <name type="scientific">Eragrostis curvula</name>
    <name type="common">weeping love grass</name>
    <dbReference type="NCBI Taxonomy" id="38414"/>
    <lineage>
        <taxon>Eukaryota</taxon>
        <taxon>Viridiplantae</taxon>
        <taxon>Streptophyta</taxon>
        <taxon>Embryophyta</taxon>
        <taxon>Tracheophyta</taxon>
        <taxon>Spermatophyta</taxon>
        <taxon>Magnoliopsida</taxon>
        <taxon>Liliopsida</taxon>
        <taxon>Poales</taxon>
        <taxon>Poaceae</taxon>
        <taxon>PACMAD clade</taxon>
        <taxon>Chloridoideae</taxon>
        <taxon>Eragrostideae</taxon>
        <taxon>Eragrostidinae</taxon>
        <taxon>Eragrostis</taxon>
    </lineage>
</organism>
<accession>A0A5J9T748</accession>
<comment type="caution">
    <text evidence="1">The sequence shown here is derived from an EMBL/GenBank/DDBJ whole genome shotgun (WGS) entry which is preliminary data.</text>
</comment>
<gene>
    <name evidence="1" type="ORF">EJB05_47216</name>
</gene>
<sequence length="51" mass="6074">YLRWLLYFRSKDFSSRLPLASLGDEFRFGEKATWRKEDIDGCEENSSQLVL</sequence>
<dbReference type="Gramene" id="TVU07173">
    <property type="protein sequence ID" value="TVU07173"/>
    <property type="gene ID" value="EJB05_47216"/>
</dbReference>